<sequence length="1878" mass="209376">MAELLLTTASRERNNSGSTLKATRSNEVDECRPHHPKQKILSFRANLSTHNDTLLKDIVLFGASWLAESGFHDGDLVELQQVVEATAIRDFEAKATQFSENTTSSAKKENITANGTRPTYLCLVNASSNELSIKQQPISDVSIHKSIAAAFGFTSPSQIDVTKVIKEESTSSHVEICFRDAYLSRSDMWRFASQELVGKTVYVGQKLLFLNSLRATVRRIHVAGNHAQVGYFGNTTVPVFRSEAARYVIFIQMSSEMWDFDSEGDGEILFNRVVNGFLPELFKRWSAMDLRHLVSIVMFGRLEYRLSDMAEILSASFANQTFSAESNRPFDHQDFYRVVVTDMASAQWTVILDELKRGFRVFLRDVSLFKKPETGLNARLSEEGNEQPDKITGKLSGALKGNILEAINLAASQFSNDYIDRDLIRTGISTVVITAGSGVFDVDRDLLKLTSETLTNNGIGIDIVCLSRMPLHSVPLFRYRLEGDHDMSSSEDLRVGASPTSSSNTTLALASLPDLSASPAFSSRNAGLTYFSRFPSAFPFRLPQKYGYGIPQWIDLSYWSSEMGYENGQCKKKKNLLRRIRNSTWGEPFVPRVRMYELQMMGLMELGMADISIPYLNEGAIGIDTASRTRKNKTNESNYSRSLSRSPELTKKTSALALKFHKDIGPVTADDSSIAKTKRVMNQYDEDVFTMMSSKKEERQHHDTMKSAKRADNVSVVESTTNQFPSLLNFQTTRVSDDSADTRSILSSASKLSRPARAPRNFSYSDRGLVPFKAGTVTASIQMEHIKAQKAVVTPLKESLEEKRPALGSRTGTLSRVSQLTSALTGEDDQSSKPSTVPKSDEGSKPIKISTKSTHTSSPDTRDKMLPSRQRRYQRRGSGGFKMAQHEISRSSGSDEKRSDFTTEDLPTPSSIARSRIPFVHNVNASNPLKQRTQAGEFGRWQHLYPHGPRAATVKWRSLCTPASVPLTTDDFPSRQELENDYEVESYTIDMPDTDELYERPYNNIHTLLLEMASLRVAHGYQFVTGTAVSDAVGGSPVDCYEIYKPSTLDKSRPLVVLIMGNAIQKLEVHNALSISVTKYVQKPSKVDSTVIASTRYCPYIRTILSTEYSPRQLTLRGFSEQYPWADADSHLVSQGDAGEHVVERLRYWRARFVLLPVEPPASTRKKHQADEDDEEIHLLGIRALTQLWQKNRYITTDERRVLQKRMGSDRSRDENPLEVKMETLNPSELIAIELEKLIQVDDDNQLGPTTLLPEVQKLDNESSMTKIAQAMQSETGIDIKNRRWHLRLHYNCFQGEEFTNWLIQNVKNMNTREDAVEFGNQLMKEGLFEHVNGKHRFKDGHYFYSIKPQYRAPRSDLQKPWFMPGRSSEKSVPATPMAEQPPKELSLTSGRSRSGSNLAHQIGANPPSDNKQNRRKAVSLSRLIRVDVDTRKRSASSRPEVVNVHYDRFHNPENCYHIELNWLSATCKLVDDAIVSWTNTAEKYGLKLVEVPIAEAIDVPNAEPFRSPYCIKLALDPPKQKPSNFMFNHTFFTATSFGPHSPANASTTARHVYQKAILRRCNFVLDLEAVSEFPEGVDIRCSWGQLEYKHTQYVHRSGVILAQIMDNGDIMLLANRLYNSRLVSTKDAGGRTVDPRRDVGPQTHRPAVPPTSTASMQASGIIGVNLASPSTVFSSPGLRAMPSLGFGPSPAARPSDNTHASAGDIPSNQDKTALADAFSRKPTFAATGLWNTPITPEQIKDDLEAFCQDKARLEVFYKEVNNAPAPGLTIGTGIGNRTASSSSSSLLRPVREVPGTMASDITGIPAFELPEAVTAVRQLRRATVAYDNSGDMFDRSRVSSRNGSIGSGTNGGERERESQDKGGVGGIPPSLLRKGSK</sequence>
<feature type="compositionally biased region" description="Basic and acidic residues" evidence="5">
    <location>
        <begin position="884"/>
        <end position="901"/>
    </location>
</feature>
<dbReference type="SMART" id="SM00049">
    <property type="entry name" value="DEP"/>
    <property type="match status" value="1"/>
</dbReference>
<dbReference type="SUPFAM" id="SSF46785">
    <property type="entry name" value="Winged helix' DNA-binding domain"/>
    <property type="match status" value="1"/>
</dbReference>
<dbReference type="GO" id="GO:0005774">
    <property type="term" value="C:vacuolar membrane"/>
    <property type="evidence" value="ECO:0007669"/>
    <property type="project" value="UniProtKB-SubCell"/>
</dbReference>
<keyword evidence="8" id="KW-1185">Reference proteome</keyword>
<feature type="compositionally biased region" description="Polar residues" evidence="5">
    <location>
        <begin position="635"/>
        <end position="647"/>
    </location>
</feature>
<feature type="region of interest" description="Disordered" evidence="5">
    <location>
        <begin position="627"/>
        <end position="648"/>
    </location>
</feature>
<dbReference type="Proteomes" id="UP001309876">
    <property type="component" value="Unassembled WGS sequence"/>
</dbReference>
<evidence type="ECO:0000256" key="5">
    <source>
        <dbReference type="SAM" id="MobiDB-lite"/>
    </source>
</evidence>
<feature type="compositionally biased region" description="Basic and acidic residues" evidence="5">
    <location>
        <begin position="24"/>
        <end position="33"/>
    </location>
</feature>
<feature type="compositionally biased region" description="Polar residues" evidence="5">
    <location>
        <begin position="810"/>
        <end position="824"/>
    </location>
</feature>
<dbReference type="PROSITE" id="PS50186">
    <property type="entry name" value="DEP"/>
    <property type="match status" value="1"/>
</dbReference>
<feature type="region of interest" description="Disordered" evidence="5">
    <location>
        <begin position="1628"/>
        <end position="1655"/>
    </location>
</feature>
<feature type="compositionally biased region" description="Low complexity" evidence="5">
    <location>
        <begin position="1386"/>
        <end position="1397"/>
    </location>
</feature>
<feature type="region of interest" description="Disordered" evidence="5">
    <location>
        <begin position="1686"/>
        <end position="1710"/>
    </location>
</feature>
<dbReference type="GO" id="GO:1990130">
    <property type="term" value="C:GATOR1 complex"/>
    <property type="evidence" value="ECO:0007669"/>
    <property type="project" value="TreeGrafter"/>
</dbReference>
<dbReference type="GO" id="GO:0035556">
    <property type="term" value="P:intracellular signal transduction"/>
    <property type="evidence" value="ECO:0007669"/>
    <property type="project" value="InterPro"/>
</dbReference>
<reference evidence="7 8" key="1">
    <citation type="submission" date="2023-08" db="EMBL/GenBank/DDBJ databases">
        <title>Black Yeasts Isolated from many extreme environments.</title>
        <authorList>
            <person name="Coleine C."/>
            <person name="Stajich J.E."/>
            <person name="Selbmann L."/>
        </authorList>
    </citation>
    <scope>NUCLEOTIDE SEQUENCE [LARGE SCALE GENOMIC DNA]</scope>
    <source>
        <strain evidence="7 8">CCFEE 5910</strain>
    </source>
</reference>
<evidence type="ECO:0000256" key="2">
    <source>
        <dbReference type="ARBA" id="ARBA00005643"/>
    </source>
</evidence>
<dbReference type="CDD" id="cd04449">
    <property type="entry name" value="DEP_DEPDC5-like"/>
    <property type="match status" value="1"/>
</dbReference>
<dbReference type="InterPro" id="IPR045838">
    <property type="entry name" value="DEPDC5_CTD"/>
</dbReference>
<comment type="caution">
    <text evidence="7">The sequence shown here is derived from an EMBL/GenBank/DDBJ whole genome shotgun (WGS) entry which is preliminary data.</text>
</comment>
<comment type="subcellular location">
    <subcellularLocation>
        <location evidence="1">Vacuole membrane</location>
        <topology evidence="1">Peripheral membrane protein</topology>
    </subcellularLocation>
</comment>
<evidence type="ECO:0000256" key="4">
    <source>
        <dbReference type="ARBA" id="ARBA00021881"/>
    </source>
</evidence>
<comment type="similarity">
    <text evidence="2">Belongs to the IML1 family.</text>
</comment>
<feature type="region of interest" description="Disordered" evidence="5">
    <location>
        <begin position="1"/>
        <end position="34"/>
    </location>
</feature>
<dbReference type="EMBL" id="JAVRRJ010000006">
    <property type="protein sequence ID" value="KAK5083780.1"/>
    <property type="molecule type" value="Genomic_DNA"/>
</dbReference>
<name>A0AAN7SY55_9EURO</name>
<dbReference type="PANTHER" id="PTHR13179:SF8">
    <property type="entry name" value="GATOR COMPLEX PROTEIN DEPDC5"/>
    <property type="match status" value="1"/>
</dbReference>
<dbReference type="InterPro" id="IPR027244">
    <property type="entry name" value="IML1"/>
</dbReference>
<dbReference type="PANTHER" id="PTHR13179">
    <property type="entry name" value="DEP DOMAIN CONTAINING PROTEIN 5"/>
    <property type="match status" value="1"/>
</dbReference>
<dbReference type="Gene3D" id="1.10.10.10">
    <property type="entry name" value="Winged helix-like DNA-binding domain superfamily/Winged helix DNA-binding domain"/>
    <property type="match status" value="1"/>
</dbReference>
<evidence type="ECO:0000313" key="8">
    <source>
        <dbReference type="Proteomes" id="UP001309876"/>
    </source>
</evidence>
<dbReference type="InterPro" id="IPR000591">
    <property type="entry name" value="DEP_dom"/>
</dbReference>
<feature type="compositionally biased region" description="Low complexity" evidence="5">
    <location>
        <begin position="846"/>
        <end position="859"/>
    </location>
</feature>
<feature type="region of interest" description="Disordered" evidence="5">
    <location>
        <begin position="1831"/>
        <end position="1878"/>
    </location>
</feature>
<dbReference type="Pfam" id="PF12257">
    <property type="entry name" value="IML1"/>
    <property type="match status" value="1"/>
</dbReference>
<protein>
    <recommendedName>
        <fullName evidence="3">Vacuolar membrane-associated protein IML1</fullName>
    </recommendedName>
    <alternativeName>
        <fullName evidence="4">Vacuolar membrane-associated protein iml1</fullName>
    </alternativeName>
</protein>
<dbReference type="Pfam" id="PF00610">
    <property type="entry name" value="DEP"/>
    <property type="match status" value="1"/>
</dbReference>
<evidence type="ECO:0000256" key="3">
    <source>
        <dbReference type="ARBA" id="ARBA00018529"/>
    </source>
</evidence>
<organism evidence="7 8">
    <name type="scientific">Lithohypha guttulata</name>
    <dbReference type="NCBI Taxonomy" id="1690604"/>
    <lineage>
        <taxon>Eukaryota</taxon>
        <taxon>Fungi</taxon>
        <taxon>Dikarya</taxon>
        <taxon>Ascomycota</taxon>
        <taxon>Pezizomycotina</taxon>
        <taxon>Eurotiomycetes</taxon>
        <taxon>Chaetothyriomycetidae</taxon>
        <taxon>Chaetothyriales</taxon>
        <taxon>Trichomeriaceae</taxon>
        <taxon>Lithohypha</taxon>
    </lineage>
</organism>
<dbReference type="InterPro" id="IPR036388">
    <property type="entry name" value="WH-like_DNA-bd_sf"/>
</dbReference>
<feature type="region of interest" description="Disordered" evidence="5">
    <location>
        <begin position="1357"/>
        <end position="1418"/>
    </location>
</feature>
<accession>A0AAN7SY55</accession>
<feature type="region of interest" description="Disordered" evidence="5">
    <location>
        <begin position="802"/>
        <end position="910"/>
    </location>
</feature>
<proteinExistence type="inferred from homology"/>
<evidence type="ECO:0000259" key="6">
    <source>
        <dbReference type="PROSITE" id="PS50186"/>
    </source>
</evidence>
<dbReference type="Pfam" id="PF19418">
    <property type="entry name" value="DEPDC5_CTD"/>
    <property type="match status" value="1"/>
</dbReference>
<gene>
    <name evidence="7" type="primary">IML1</name>
    <name evidence="7" type="ORF">LTR05_006285</name>
</gene>
<dbReference type="GO" id="GO:0010508">
    <property type="term" value="P:positive regulation of autophagy"/>
    <property type="evidence" value="ECO:0007669"/>
    <property type="project" value="TreeGrafter"/>
</dbReference>
<feature type="compositionally biased region" description="Polar residues" evidence="5">
    <location>
        <begin position="1696"/>
        <end position="1710"/>
    </location>
</feature>
<dbReference type="GO" id="GO:0005096">
    <property type="term" value="F:GTPase activator activity"/>
    <property type="evidence" value="ECO:0007669"/>
    <property type="project" value="InterPro"/>
</dbReference>
<dbReference type="InterPro" id="IPR036390">
    <property type="entry name" value="WH_DNA-bd_sf"/>
</dbReference>
<dbReference type="GO" id="GO:1904262">
    <property type="term" value="P:negative regulation of TORC1 signaling"/>
    <property type="evidence" value="ECO:0007669"/>
    <property type="project" value="TreeGrafter"/>
</dbReference>
<feature type="domain" description="DEP" evidence="6">
    <location>
        <begin position="1274"/>
        <end position="1349"/>
    </location>
</feature>
<evidence type="ECO:0000256" key="1">
    <source>
        <dbReference type="ARBA" id="ARBA00004148"/>
    </source>
</evidence>
<dbReference type="InterPro" id="IPR048255">
    <property type="entry name" value="IML1_N"/>
</dbReference>
<evidence type="ECO:0000313" key="7">
    <source>
        <dbReference type="EMBL" id="KAK5083780.1"/>
    </source>
</evidence>